<dbReference type="CDD" id="cd07821">
    <property type="entry name" value="PYR_PYL_RCAR_like"/>
    <property type="match status" value="1"/>
</dbReference>
<dbReference type="eggNOG" id="COG3427">
    <property type="taxonomic scope" value="Bacteria"/>
</dbReference>
<evidence type="ECO:0008006" key="3">
    <source>
        <dbReference type="Google" id="ProtNLM"/>
    </source>
</evidence>
<dbReference type="InterPro" id="IPR019587">
    <property type="entry name" value="Polyketide_cyclase/dehydratase"/>
</dbReference>
<dbReference type="Pfam" id="PF10604">
    <property type="entry name" value="Polyketide_cyc2"/>
    <property type="match status" value="1"/>
</dbReference>
<evidence type="ECO:0000313" key="2">
    <source>
        <dbReference type="Proteomes" id="UP000027446"/>
    </source>
</evidence>
<evidence type="ECO:0000313" key="1">
    <source>
        <dbReference type="EMBL" id="KCZ85022.1"/>
    </source>
</evidence>
<dbReference type="PATRIC" id="fig|1280949.3.peg.1029"/>
<dbReference type="AlphaFoldDB" id="A0A069E4P6"/>
<protein>
    <recommendedName>
        <fullName evidence="3">SRPBCC family protein</fullName>
    </recommendedName>
</protein>
<dbReference type="EMBL" id="ARYH01000001">
    <property type="protein sequence ID" value="KCZ85022.1"/>
    <property type="molecule type" value="Genomic_DNA"/>
</dbReference>
<dbReference type="STRING" id="1280949.HAD_05045"/>
<dbReference type="InterPro" id="IPR023393">
    <property type="entry name" value="START-like_dom_sf"/>
</dbReference>
<reference evidence="1 2" key="1">
    <citation type="journal article" date="2014" name="Antonie Van Leeuwenhoek">
        <title>Hyphomonas beringensis sp. nov. and Hyphomonas chukchiensis sp. nov., isolated from surface seawater of the Bering Sea and Chukchi Sea.</title>
        <authorList>
            <person name="Li C."/>
            <person name="Lai Q."/>
            <person name="Li G."/>
            <person name="Dong C."/>
            <person name="Wang J."/>
            <person name="Liao Y."/>
            <person name="Shao Z."/>
        </authorList>
    </citation>
    <scope>NUCLEOTIDE SEQUENCE [LARGE SCALE GENOMIC DNA]</scope>
    <source>
        <strain evidence="1 2">MHS-3</strain>
    </source>
</reference>
<dbReference type="Gene3D" id="3.30.530.20">
    <property type="match status" value="1"/>
</dbReference>
<gene>
    <name evidence="1" type="ORF">HAD_05045</name>
</gene>
<accession>A0A069E4P6</accession>
<dbReference type="OrthoDB" id="581838at2"/>
<proteinExistence type="predicted"/>
<dbReference type="RefSeq" id="WP_035569773.1">
    <property type="nucleotide sequence ID" value="NZ_ARYH01000001.1"/>
</dbReference>
<keyword evidence="2" id="KW-1185">Reference proteome</keyword>
<sequence length="165" mass="18038">MAKKLKQHKAVGEDYLATVGPKLKVSHAFPFPASAVWAALLDAKAWTEWLAITKVTWTSPEPYGAGTTRTVEIGDMVIDEVFFIWEEGKRMAFYFDKSTLPISAGVEDYHVVETPDGCELRWAGKASAPLFLGGIVSKQLAKGIAEGLPKLEALIRDNPGRFGLS</sequence>
<organism evidence="1 2">
    <name type="scientific">Hyphomonas adhaerens MHS-3</name>
    <dbReference type="NCBI Taxonomy" id="1280949"/>
    <lineage>
        <taxon>Bacteria</taxon>
        <taxon>Pseudomonadati</taxon>
        <taxon>Pseudomonadota</taxon>
        <taxon>Alphaproteobacteria</taxon>
        <taxon>Hyphomonadales</taxon>
        <taxon>Hyphomonadaceae</taxon>
        <taxon>Hyphomonas</taxon>
    </lineage>
</organism>
<dbReference type="Proteomes" id="UP000027446">
    <property type="component" value="Unassembled WGS sequence"/>
</dbReference>
<name>A0A069E4P6_9PROT</name>
<dbReference type="SUPFAM" id="SSF55961">
    <property type="entry name" value="Bet v1-like"/>
    <property type="match status" value="1"/>
</dbReference>
<comment type="caution">
    <text evidence="1">The sequence shown here is derived from an EMBL/GenBank/DDBJ whole genome shotgun (WGS) entry which is preliminary data.</text>
</comment>